<accession>A0A1L3ZBF0</accession>
<evidence type="ECO:0000313" key="1">
    <source>
        <dbReference type="EMBL" id="API52948.1"/>
    </source>
</evidence>
<protein>
    <submittedName>
        <fullName evidence="1">Uncharacterized protein</fullName>
    </submittedName>
</protein>
<gene>
    <name evidence="1" type="ORF">BMW22_16175</name>
</gene>
<sequence length="85" mass="9020">MRSLLALGKGDISYFHGPAVLAVWILGSSPRMTEGGEPADQDNAPGVSPLAIAPSVSVMLGLDPSIHSDAERRRNFSKAMARFRA</sequence>
<evidence type="ECO:0000313" key="2">
    <source>
        <dbReference type="Proteomes" id="UP000183050"/>
    </source>
</evidence>
<name>A0A1L3ZBF0_RHILE</name>
<dbReference type="Proteomes" id="UP000183050">
    <property type="component" value="Chromosome"/>
</dbReference>
<dbReference type="AlphaFoldDB" id="A0A1L3ZBF0"/>
<organism evidence="1 2">
    <name type="scientific">Rhizobium leguminosarum</name>
    <dbReference type="NCBI Taxonomy" id="384"/>
    <lineage>
        <taxon>Bacteria</taxon>
        <taxon>Pseudomonadati</taxon>
        <taxon>Pseudomonadota</taxon>
        <taxon>Alphaproteobacteria</taxon>
        <taxon>Hyphomicrobiales</taxon>
        <taxon>Rhizobiaceae</taxon>
        <taxon>Rhizobium/Agrobacterium group</taxon>
        <taxon>Rhizobium</taxon>
    </lineage>
</organism>
<dbReference type="EMBL" id="CP018228">
    <property type="protein sequence ID" value="API52948.1"/>
    <property type="molecule type" value="Genomic_DNA"/>
</dbReference>
<reference evidence="1 2" key="1">
    <citation type="submission" date="2016-11" db="EMBL/GenBank/DDBJ databases">
        <title>Rhizobium leguminosarum bv. viciae strain Vaf12 isolated from Vavilovia formosa root nodules from Russia, Dagestan.</title>
        <authorList>
            <person name="Kimeklis A."/>
        </authorList>
    </citation>
    <scope>NUCLEOTIDE SEQUENCE [LARGE SCALE GENOMIC DNA]</scope>
    <source>
        <strain evidence="1 2">Vaf-108</strain>
    </source>
</reference>
<proteinExistence type="predicted"/>